<evidence type="ECO:0000313" key="2">
    <source>
        <dbReference type="EMBL" id="BAT60903.1"/>
    </source>
</evidence>
<evidence type="ECO:0000313" key="3">
    <source>
        <dbReference type="Proteomes" id="UP000236884"/>
    </source>
</evidence>
<dbReference type="KEGG" id="vgo:GJW-30_1_03453"/>
<evidence type="ECO:0000256" key="1">
    <source>
        <dbReference type="SAM" id="Phobius"/>
    </source>
</evidence>
<dbReference type="RefSeq" id="WP_096357510.1">
    <property type="nucleotide sequence ID" value="NZ_AP014946.1"/>
</dbReference>
<dbReference type="Proteomes" id="UP000236884">
    <property type="component" value="Chromosome"/>
</dbReference>
<dbReference type="EMBL" id="AP014946">
    <property type="protein sequence ID" value="BAT60903.1"/>
    <property type="molecule type" value="Genomic_DNA"/>
</dbReference>
<accession>A0A0S3PY89</accession>
<keyword evidence="1" id="KW-0472">Membrane</keyword>
<reference evidence="2 3" key="1">
    <citation type="submission" date="2015-08" db="EMBL/GenBank/DDBJ databases">
        <title>Investigation of the bacterial diversity of lava forest soil.</title>
        <authorList>
            <person name="Lee J.S."/>
        </authorList>
    </citation>
    <scope>NUCLEOTIDE SEQUENCE [LARGE SCALE GENOMIC DNA]</scope>
    <source>
        <strain evidence="2 3">GJW-30</strain>
    </source>
</reference>
<gene>
    <name evidence="2" type="ORF">GJW-30_1_03453</name>
</gene>
<feature type="transmembrane region" description="Helical" evidence="1">
    <location>
        <begin position="36"/>
        <end position="57"/>
    </location>
</feature>
<dbReference type="AlphaFoldDB" id="A0A0S3PY89"/>
<feature type="transmembrane region" description="Helical" evidence="1">
    <location>
        <begin position="69"/>
        <end position="88"/>
    </location>
</feature>
<name>A0A0S3PY89_9BRAD</name>
<proteinExistence type="predicted"/>
<keyword evidence="3" id="KW-1185">Reference proteome</keyword>
<organism evidence="2 3">
    <name type="scientific">Variibacter gotjawalensis</name>
    <dbReference type="NCBI Taxonomy" id="1333996"/>
    <lineage>
        <taxon>Bacteria</taxon>
        <taxon>Pseudomonadati</taxon>
        <taxon>Pseudomonadota</taxon>
        <taxon>Alphaproteobacteria</taxon>
        <taxon>Hyphomicrobiales</taxon>
        <taxon>Nitrobacteraceae</taxon>
        <taxon>Variibacter</taxon>
    </lineage>
</organism>
<protein>
    <submittedName>
        <fullName evidence="2">Uncharacterized protein</fullName>
    </submittedName>
</protein>
<sequence length="98" mass="10538">METAVFYGIAFVAFAAASLATQSWRELGILLVLTTILYWPAKWLTAGTFLGGDMLTFPANGGFSLKPSAPLGIAILSAAIVMILHRHFRIKAAESEKP</sequence>
<keyword evidence="1" id="KW-0812">Transmembrane</keyword>
<keyword evidence="1" id="KW-1133">Transmembrane helix</keyword>